<dbReference type="Pfam" id="PF06985">
    <property type="entry name" value="HET"/>
    <property type="match status" value="1"/>
</dbReference>
<evidence type="ECO:0000313" key="2">
    <source>
        <dbReference type="EMBL" id="QIW95043.1"/>
    </source>
</evidence>
<dbReference type="PANTHER" id="PTHR24148">
    <property type="entry name" value="ANKYRIN REPEAT DOMAIN-CONTAINING PROTEIN 39 HOMOLOG-RELATED"/>
    <property type="match status" value="1"/>
</dbReference>
<dbReference type="Proteomes" id="UP000503462">
    <property type="component" value="Chromosome 1"/>
</dbReference>
<dbReference type="InterPro" id="IPR052895">
    <property type="entry name" value="HetReg/Transcr_Mod"/>
</dbReference>
<proteinExistence type="predicted"/>
<reference evidence="2 3" key="1">
    <citation type="journal article" date="2016" name="Sci. Rep.">
        <title>Peltaster fructicola genome reveals evolution from an invasive phytopathogen to an ectophytic parasite.</title>
        <authorList>
            <person name="Xu C."/>
            <person name="Chen H."/>
            <person name="Gleason M.L."/>
            <person name="Xu J.R."/>
            <person name="Liu H."/>
            <person name="Zhang R."/>
            <person name="Sun G."/>
        </authorList>
    </citation>
    <scope>NUCLEOTIDE SEQUENCE [LARGE SCALE GENOMIC DNA]</scope>
    <source>
        <strain evidence="2 3">LNHT1506</strain>
    </source>
</reference>
<dbReference type="OrthoDB" id="2157530at2759"/>
<name>A0A6H0XJZ5_9PEZI</name>
<sequence length="546" mass="62581">MSTTYRYQPVEITQIRLLRITRDGDDLLFTLIPTDIDAAPKYTTVSYTWGSSERTKKLYTSETRTMLPITASAYEVLDNICDDHPLVWLDMICINQDDIAERNHQVTLMGLIYRKSSHTVAYLGTANSDTEILNQRYLWRHSSSALWIQPLLAMWDLQDIDNEVSLRWVSQLLLQQLARPIIAVYPSPWPSDWKKSCTNLQYERPYFFRKWIIQEIIRSPTVTFQAGSHKMDLVDIAARSYGAGASVFDMKQDFPGSHARASAIKADQYYLRPLQSKHPQLYIRSADAMQHDYSEERWSSSTAFRFLAMLVDSQEFKCTDLRDKLFAILPLLSDKIPPEVMPDYASSVRDVYIRLSRYLLCNGAAEALALTKYGHNESLPSWCVDWSQQYALQSERFADGNLALLMRGKMLHTIGELKLWSKAQYDEVALDETASQTLEGASLHFAMPFWRERVVQNDQPYDGHPFVSVIEAGGQLGFVPKRARPGDAVCIILGLQALYLLRAVGPSWQLIGECFLPAFMMGEQLCDIRQAYDEEPAMPWQDFRVV</sequence>
<gene>
    <name evidence="2" type="ORF">AMS68_000561</name>
</gene>
<evidence type="ECO:0000259" key="1">
    <source>
        <dbReference type="Pfam" id="PF06985"/>
    </source>
</evidence>
<evidence type="ECO:0000313" key="3">
    <source>
        <dbReference type="Proteomes" id="UP000503462"/>
    </source>
</evidence>
<dbReference type="PANTHER" id="PTHR24148:SF64">
    <property type="entry name" value="HETEROKARYON INCOMPATIBILITY DOMAIN-CONTAINING PROTEIN"/>
    <property type="match status" value="1"/>
</dbReference>
<organism evidence="2 3">
    <name type="scientific">Peltaster fructicola</name>
    <dbReference type="NCBI Taxonomy" id="286661"/>
    <lineage>
        <taxon>Eukaryota</taxon>
        <taxon>Fungi</taxon>
        <taxon>Dikarya</taxon>
        <taxon>Ascomycota</taxon>
        <taxon>Pezizomycotina</taxon>
        <taxon>Dothideomycetes</taxon>
        <taxon>Dothideomycetes incertae sedis</taxon>
        <taxon>Peltaster</taxon>
    </lineage>
</organism>
<dbReference type="AlphaFoldDB" id="A0A6H0XJZ5"/>
<feature type="domain" description="Heterokaryon incompatibility" evidence="1">
    <location>
        <begin position="42"/>
        <end position="215"/>
    </location>
</feature>
<dbReference type="InterPro" id="IPR010730">
    <property type="entry name" value="HET"/>
</dbReference>
<dbReference type="EMBL" id="CP051139">
    <property type="protein sequence ID" value="QIW95043.1"/>
    <property type="molecule type" value="Genomic_DNA"/>
</dbReference>
<accession>A0A6H0XJZ5</accession>
<keyword evidence="3" id="KW-1185">Reference proteome</keyword>
<protein>
    <recommendedName>
        <fullName evidence="1">Heterokaryon incompatibility domain-containing protein</fullName>
    </recommendedName>
</protein>